<evidence type="ECO:0000313" key="7">
    <source>
        <dbReference type="EMBL" id="KAK9762895.1"/>
    </source>
</evidence>
<feature type="transmembrane region" description="Helical" evidence="6">
    <location>
        <begin position="150"/>
        <end position="171"/>
    </location>
</feature>
<feature type="transmembrane region" description="Helical" evidence="6">
    <location>
        <begin position="398"/>
        <end position="417"/>
    </location>
</feature>
<feature type="transmembrane region" description="Helical" evidence="6">
    <location>
        <begin position="437"/>
        <end position="460"/>
    </location>
</feature>
<feature type="transmembrane region" description="Helical" evidence="6">
    <location>
        <begin position="192"/>
        <end position="216"/>
    </location>
</feature>
<evidence type="ECO:0000256" key="2">
    <source>
        <dbReference type="ARBA" id="ARBA00006665"/>
    </source>
</evidence>
<evidence type="ECO:0000256" key="5">
    <source>
        <dbReference type="ARBA" id="ARBA00023136"/>
    </source>
</evidence>
<comment type="similarity">
    <text evidence="2">Belongs to the TDE1 family.</text>
</comment>
<evidence type="ECO:0000256" key="4">
    <source>
        <dbReference type="ARBA" id="ARBA00022989"/>
    </source>
</evidence>
<proteinExistence type="inferred from homology"/>
<dbReference type="Proteomes" id="UP001479436">
    <property type="component" value="Unassembled WGS sequence"/>
</dbReference>
<dbReference type="InterPro" id="IPR005016">
    <property type="entry name" value="TDE1/TMS"/>
</dbReference>
<organism evidence="7 8">
    <name type="scientific">Basidiobolus ranarum</name>
    <dbReference type="NCBI Taxonomy" id="34480"/>
    <lineage>
        <taxon>Eukaryota</taxon>
        <taxon>Fungi</taxon>
        <taxon>Fungi incertae sedis</taxon>
        <taxon>Zoopagomycota</taxon>
        <taxon>Entomophthoromycotina</taxon>
        <taxon>Basidiobolomycetes</taxon>
        <taxon>Basidiobolales</taxon>
        <taxon>Basidiobolaceae</taxon>
        <taxon>Basidiobolus</taxon>
    </lineage>
</organism>
<evidence type="ECO:0000256" key="1">
    <source>
        <dbReference type="ARBA" id="ARBA00004141"/>
    </source>
</evidence>
<feature type="transmembrane region" description="Helical" evidence="6">
    <location>
        <begin position="38"/>
        <end position="55"/>
    </location>
</feature>
<keyword evidence="8" id="KW-1185">Reference proteome</keyword>
<comment type="subcellular location">
    <subcellularLocation>
        <location evidence="1">Membrane</location>
        <topology evidence="1">Multi-pass membrane protein</topology>
    </subcellularLocation>
</comment>
<name>A0ABR2WN38_9FUNG</name>
<reference evidence="7 8" key="1">
    <citation type="submission" date="2023-04" db="EMBL/GenBank/DDBJ databases">
        <title>Genome of Basidiobolus ranarum AG-B5.</title>
        <authorList>
            <person name="Stajich J.E."/>
            <person name="Carter-House D."/>
            <person name="Gryganskyi A."/>
        </authorList>
    </citation>
    <scope>NUCLEOTIDE SEQUENCE [LARGE SCALE GENOMIC DNA]</scope>
    <source>
        <strain evidence="7 8">AG-B5</strain>
    </source>
</reference>
<evidence type="ECO:0000313" key="8">
    <source>
        <dbReference type="Proteomes" id="UP001479436"/>
    </source>
</evidence>
<feature type="transmembrane region" description="Helical" evidence="6">
    <location>
        <begin position="85"/>
        <end position="105"/>
    </location>
</feature>
<feature type="transmembrane region" description="Helical" evidence="6">
    <location>
        <begin position="295"/>
        <end position="314"/>
    </location>
</feature>
<dbReference type="Pfam" id="PF03348">
    <property type="entry name" value="Serinc"/>
    <property type="match status" value="1"/>
</dbReference>
<dbReference type="PANTHER" id="PTHR10383">
    <property type="entry name" value="SERINE INCORPORATOR"/>
    <property type="match status" value="1"/>
</dbReference>
<gene>
    <name evidence="7" type="primary">TMS1_2</name>
    <name evidence="7" type="ORF">K7432_010914</name>
</gene>
<feature type="transmembrane region" description="Helical" evidence="6">
    <location>
        <begin position="222"/>
        <end position="243"/>
    </location>
</feature>
<feature type="transmembrane region" description="Helical" evidence="6">
    <location>
        <begin position="126"/>
        <end position="144"/>
    </location>
</feature>
<feature type="transmembrane region" description="Helical" evidence="6">
    <location>
        <begin position="255"/>
        <end position="275"/>
    </location>
</feature>
<comment type="caution">
    <text evidence="7">The sequence shown here is derived from an EMBL/GenBank/DDBJ whole genome shotgun (WGS) entry which is preliminary data.</text>
</comment>
<dbReference type="PANTHER" id="PTHR10383:SF9">
    <property type="entry name" value="SERINE INCORPORATOR, ISOFORM F"/>
    <property type="match status" value="1"/>
</dbReference>
<evidence type="ECO:0000256" key="3">
    <source>
        <dbReference type="ARBA" id="ARBA00022692"/>
    </source>
</evidence>
<protein>
    <submittedName>
        <fullName evidence="7">Membrane protein tms1, variant 2</fullName>
    </submittedName>
</protein>
<evidence type="ECO:0000256" key="6">
    <source>
        <dbReference type="SAM" id="Phobius"/>
    </source>
</evidence>
<keyword evidence="4 6" id="KW-1133">Transmembrane helix</keyword>
<accession>A0ABR2WN38</accession>
<keyword evidence="3 6" id="KW-0812">Transmembrane</keyword>
<sequence length="477" mass="52575">MGCIASCLTMQIFSCCTSTTCACASKIFKIQGSIATRLSYAAIFLISFLLSWLMLTDWVTSKLSEITYGYLALNCPEGHCHGPFAVHRICFALALFHIILGALVWNVNDTREPRASIQNGWWGPKIFIWLLLTVVVFFIPNQFFAFWGNYIAIIGAALFILVQLALLIDFAHSWSESCIEKWENDSNDKWKYIVVGSSIGMYIIAIALIGVMYAYFGRNGCGLNQFYITFNLVLCILITLLSVHPQIQEANSKSGLSQASMVAIYCSYLILSAVMNEPVVGDDYYCNPIRSRGTRHTAVLFGALFTIVAIVYSTSRAATQSSSLISSSDYDPVNSASAVPLIDNQPGKSKGMGSEALMAAIESGALPPSALNNVEEDDDEPGSIADDEKHGCQYNYTLFHLIFAIGAMYVSMLLTNWNNYSNTSELVIIGANWPAVWVKVVSSWLCIGLYSWSLLGPIILPDRVKKNIYVDDDSKSS</sequence>
<keyword evidence="5 6" id="KW-0472">Membrane</keyword>
<dbReference type="EMBL" id="JASJQH010000793">
    <property type="protein sequence ID" value="KAK9762895.1"/>
    <property type="molecule type" value="Genomic_DNA"/>
</dbReference>